<dbReference type="SUPFAM" id="SSF49584">
    <property type="entry name" value="Periplasmic chaperone C-domain"/>
    <property type="match status" value="1"/>
</dbReference>
<dbReference type="InterPro" id="IPR013783">
    <property type="entry name" value="Ig-like_fold"/>
</dbReference>
<dbReference type="EMBL" id="CP045913">
    <property type="protein sequence ID" value="QGH61988.1"/>
    <property type="molecule type" value="Genomic_DNA"/>
</dbReference>
<evidence type="ECO:0000313" key="13">
    <source>
        <dbReference type="Proteomes" id="UP000381260"/>
    </source>
</evidence>
<comment type="similarity">
    <text evidence="2 8">Belongs to the periplasmic pilus chaperone family.</text>
</comment>
<dbReference type="AlphaFoldDB" id="A0A5Q2VC94"/>
<dbReference type="InterPro" id="IPR001829">
    <property type="entry name" value="Pili_assmbl_chaperone_bac"/>
</dbReference>
<dbReference type="InterPro" id="IPR016147">
    <property type="entry name" value="Pili_assmbl_chaperone_N"/>
</dbReference>
<accession>A0A5Q2VC94</accession>
<protein>
    <submittedName>
        <fullName evidence="12">Fimbria/pilus periplasmic chaperone</fullName>
    </submittedName>
</protein>
<dbReference type="Gene3D" id="2.60.40.10">
    <property type="entry name" value="Immunoglobulins"/>
    <property type="match status" value="2"/>
</dbReference>
<evidence type="ECO:0000256" key="8">
    <source>
        <dbReference type="RuleBase" id="RU003918"/>
    </source>
</evidence>
<evidence type="ECO:0000259" key="10">
    <source>
        <dbReference type="Pfam" id="PF00345"/>
    </source>
</evidence>
<keyword evidence="5" id="KW-0574">Periplasm</keyword>
<dbReference type="PANTHER" id="PTHR30251">
    <property type="entry name" value="PILUS ASSEMBLY CHAPERONE"/>
    <property type="match status" value="1"/>
</dbReference>
<name>A0A5Q2VC94_SERPR</name>
<comment type="subcellular location">
    <subcellularLocation>
        <location evidence="1 8">Periplasm</location>
    </subcellularLocation>
</comment>
<evidence type="ECO:0000256" key="5">
    <source>
        <dbReference type="ARBA" id="ARBA00022764"/>
    </source>
</evidence>
<gene>
    <name evidence="12" type="ORF">GHV41_14650</name>
</gene>
<evidence type="ECO:0000259" key="11">
    <source>
        <dbReference type="Pfam" id="PF02753"/>
    </source>
</evidence>
<dbReference type="InterPro" id="IPR016148">
    <property type="entry name" value="Pili_assmbl_chaperone_C"/>
</dbReference>
<keyword evidence="3" id="KW-1029">Fimbrium biogenesis</keyword>
<evidence type="ECO:0000256" key="9">
    <source>
        <dbReference type="SAM" id="SignalP"/>
    </source>
</evidence>
<dbReference type="InterPro" id="IPR036316">
    <property type="entry name" value="Pili_assmbl_chap_C_dom_sf"/>
</dbReference>
<dbReference type="InterPro" id="IPR018046">
    <property type="entry name" value="Pili_assmbl_chaperone_CS"/>
</dbReference>
<evidence type="ECO:0000256" key="1">
    <source>
        <dbReference type="ARBA" id="ARBA00004418"/>
    </source>
</evidence>
<dbReference type="FunFam" id="2.60.40.10:FF:000458">
    <property type="entry name" value="Molecular chaperone FimC"/>
    <property type="match status" value="1"/>
</dbReference>
<evidence type="ECO:0000256" key="2">
    <source>
        <dbReference type="ARBA" id="ARBA00007399"/>
    </source>
</evidence>
<feature type="chain" id="PRO_5024326430" evidence="9">
    <location>
        <begin position="22"/>
        <end position="225"/>
    </location>
</feature>
<dbReference type="PRINTS" id="PR00969">
    <property type="entry name" value="CHAPERONPILI"/>
</dbReference>
<evidence type="ECO:0000256" key="4">
    <source>
        <dbReference type="ARBA" id="ARBA00022729"/>
    </source>
</evidence>
<sequence length="225" mass="24690">MSRTRGLTLIALMMVSSLAQGSVVLGGTRVIYDAGKKESNISVKNPTDKPFLVQSWVKNNDDAAAKTPFIITPPLFRLDGKKENVLRIIHTGGLLPQDRESLLWLNVKAIPSSADSDVNTLQIAVNTQIKLIYRPKNLPGTPTDAAKVLDWTLDGNQLKVTNNSPYFMNFQSVKINGQEIDSANMAPPKSTSVFKLNKTMKTGSEISWKIINDYGGSSALMQKIK</sequence>
<keyword evidence="4 9" id="KW-0732">Signal</keyword>
<dbReference type="SUPFAM" id="SSF49354">
    <property type="entry name" value="PapD-like"/>
    <property type="match status" value="1"/>
</dbReference>
<proteinExistence type="inferred from homology"/>
<evidence type="ECO:0000256" key="7">
    <source>
        <dbReference type="ARBA" id="ARBA00023319"/>
    </source>
</evidence>
<evidence type="ECO:0000256" key="3">
    <source>
        <dbReference type="ARBA" id="ARBA00022558"/>
    </source>
</evidence>
<keyword evidence="6 8" id="KW-0143">Chaperone</keyword>
<dbReference type="GO" id="GO:0030288">
    <property type="term" value="C:outer membrane-bounded periplasmic space"/>
    <property type="evidence" value="ECO:0007669"/>
    <property type="project" value="InterPro"/>
</dbReference>
<dbReference type="InterPro" id="IPR008962">
    <property type="entry name" value="PapD-like_sf"/>
</dbReference>
<dbReference type="PANTHER" id="PTHR30251:SF9">
    <property type="entry name" value="CHAPERONE PROTEIN CAF1M"/>
    <property type="match status" value="1"/>
</dbReference>
<dbReference type="InterPro" id="IPR050643">
    <property type="entry name" value="Periplasmic_pilus_chap"/>
</dbReference>
<feature type="domain" description="Pili assembly chaperone N-terminal" evidence="10">
    <location>
        <begin position="22"/>
        <end position="138"/>
    </location>
</feature>
<dbReference type="Pfam" id="PF00345">
    <property type="entry name" value="PapD_N"/>
    <property type="match status" value="1"/>
</dbReference>
<dbReference type="GO" id="GO:0071555">
    <property type="term" value="P:cell wall organization"/>
    <property type="evidence" value="ECO:0007669"/>
    <property type="project" value="InterPro"/>
</dbReference>
<feature type="domain" description="Pili assembly chaperone C-terminal" evidence="11">
    <location>
        <begin position="160"/>
        <end position="218"/>
    </location>
</feature>
<evidence type="ECO:0000313" key="12">
    <source>
        <dbReference type="EMBL" id="QGH61988.1"/>
    </source>
</evidence>
<dbReference type="Proteomes" id="UP000381260">
    <property type="component" value="Chromosome"/>
</dbReference>
<keyword evidence="7" id="KW-0393">Immunoglobulin domain</keyword>
<evidence type="ECO:0000256" key="6">
    <source>
        <dbReference type="ARBA" id="ARBA00023186"/>
    </source>
</evidence>
<dbReference type="Pfam" id="PF02753">
    <property type="entry name" value="PapD_C"/>
    <property type="match status" value="1"/>
</dbReference>
<feature type="signal peptide" evidence="9">
    <location>
        <begin position="1"/>
        <end position="21"/>
    </location>
</feature>
<organism evidence="12 13">
    <name type="scientific">Serratia proteamaculans</name>
    <dbReference type="NCBI Taxonomy" id="28151"/>
    <lineage>
        <taxon>Bacteria</taxon>
        <taxon>Pseudomonadati</taxon>
        <taxon>Pseudomonadota</taxon>
        <taxon>Gammaproteobacteria</taxon>
        <taxon>Enterobacterales</taxon>
        <taxon>Yersiniaceae</taxon>
        <taxon>Serratia</taxon>
    </lineage>
</organism>
<dbReference type="PROSITE" id="PS00635">
    <property type="entry name" value="PILI_CHAPERONE"/>
    <property type="match status" value="1"/>
</dbReference>
<dbReference type="RefSeq" id="WP_153859020.1">
    <property type="nucleotide sequence ID" value="NZ_CP045913.1"/>
</dbReference>
<reference evidence="12 13" key="1">
    <citation type="submission" date="2019-11" db="EMBL/GenBank/DDBJ databases">
        <title>The Phosphoenolpyruvate Phosphotransferase System Regulates Serratia proteamaculans 336X Biofilm Formation and Wheat Roots colonization.</title>
        <authorList>
            <person name="Liu F."/>
        </authorList>
    </citation>
    <scope>NUCLEOTIDE SEQUENCE [LARGE SCALE GENOMIC DNA]</scope>
    <source>
        <strain evidence="12 13">336X</strain>
    </source>
</reference>